<organism evidence="2">
    <name type="scientific">marine metagenome</name>
    <dbReference type="NCBI Taxonomy" id="408172"/>
    <lineage>
        <taxon>unclassified sequences</taxon>
        <taxon>metagenomes</taxon>
        <taxon>ecological metagenomes</taxon>
    </lineage>
</organism>
<accession>A0A382M0D7</accession>
<dbReference type="EMBL" id="UINC01089775">
    <property type="protein sequence ID" value="SVC41137.1"/>
    <property type="molecule type" value="Genomic_DNA"/>
</dbReference>
<dbReference type="Gene3D" id="3.90.230.10">
    <property type="entry name" value="Creatinase/methionine aminopeptidase superfamily"/>
    <property type="match status" value="1"/>
</dbReference>
<dbReference type="GO" id="GO:0005829">
    <property type="term" value="C:cytosol"/>
    <property type="evidence" value="ECO:0007669"/>
    <property type="project" value="TreeGrafter"/>
</dbReference>
<dbReference type="PRINTS" id="PR00599">
    <property type="entry name" value="MAPEPTIDASE"/>
</dbReference>
<reference evidence="2" key="1">
    <citation type="submission" date="2018-05" db="EMBL/GenBank/DDBJ databases">
        <authorList>
            <person name="Lanie J.A."/>
            <person name="Ng W.-L."/>
            <person name="Kazmierczak K.M."/>
            <person name="Andrzejewski T.M."/>
            <person name="Davidsen T.M."/>
            <person name="Wayne K.J."/>
            <person name="Tettelin H."/>
            <person name="Glass J.I."/>
            <person name="Rusch D."/>
            <person name="Podicherti R."/>
            <person name="Tsui H.-C.T."/>
            <person name="Winkler M.E."/>
        </authorList>
    </citation>
    <scope>NUCLEOTIDE SEQUENCE</scope>
</reference>
<dbReference type="PANTHER" id="PTHR43330:SF27">
    <property type="entry name" value="METHIONINE AMINOPEPTIDASE"/>
    <property type="match status" value="1"/>
</dbReference>
<evidence type="ECO:0000313" key="2">
    <source>
        <dbReference type="EMBL" id="SVC41137.1"/>
    </source>
</evidence>
<dbReference type="InterPro" id="IPR000994">
    <property type="entry name" value="Pept_M24"/>
</dbReference>
<dbReference type="SUPFAM" id="SSF55920">
    <property type="entry name" value="Creatinase/aminopeptidase"/>
    <property type="match status" value="1"/>
</dbReference>
<dbReference type="InterPro" id="IPR001714">
    <property type="entry name" value="Pept_M24_MAP"/>
</dbReference>
<gene>
    <name evidence="2" type="ORF">METZ01_LOCUS293991</name>
</gene>
<protein>
    <recommendedName>
        <fullName evidence="1">Peptidase M24 domain-containing protein</fullName>
    </recommendedName>
</protein>
<dbReference type="Pfam" id="PF00557">
    <property type="entry name" value="Peptidase_M24"/>
    <property type="match status" value="1"/>
</dbReference>
<dbReference type="InterPro" id="IPR036005">
    <property type="entry name" value="Creatinase/aminopeptidase-like"/>
</dbReference>
<sequence length="165" mass="17451">MQQKLSLKTASNSPSTYSGGITIKSSEELVAVRRAGKVVAAVHEAIKQALRPGLTTKELDIIAEREIRKHGAIPTFKGYFGFPASICVSLNEEIVHGIPGNRVIRAGDIIKLDVGATLDGYIGDAAVSLPVGEISRDAMDLIEATKISLDQGIKAAMPGNRTGDI</sequence>
<feature type="non-terminal residue" evidence="2">
    <location>
        <position position="165"/>
    </location>
</feature>
<name>A0A382M0D7_9ZZZZ</name>
<feature type="domain" description="Peptidase M24" evidence="1">
    <location>
        <begin position="32"/>
        <end position="165"/>
    </location>
</feature>
<dbReference type="PANTHER" id="PTHR43330">
    <property type="entry name" value="METHIONINE AMINOPEPTIDASE"/>
    <property type="match status" value="1"/>
</dbReference>
<evidence type="ECO:0000259" key="1">
    <source>
        <dbReference type="Pfam" id="PF00557"/>
    </source>
</evidence>
<dbReference type="GO" id="GO:0070006">
    <property type="term" value="F:metalloaminopeptidase activity"/>
    <property type="evidence" value="ECO:0007669"/>
    <property type="project" value="TreeGrafter"/>
</dbReference>
<feature type="non-terminal residue" evidence="2">
    <location>
        <position position="1"/>
    </location>
</feature>
<proteinExistence type="predicted"/>
<dbReference type="AlphaFoldDB" id="A0A382M0D7"/>